<comment type="caution">
    <text evidence="1">The sequence shown here is derived from an EMBL/GenBank/DDBJ whole genome shotgun (WGS) entry which is preliminary data.</text>
</comment>
<keyword evidence="2" id="KW-1185">Reference proteome</keyword>
<name>A0A2Z6Q2M8_9GLOM</name>
<reference evidence="1 2" key="1">
    <citation type="submission" date="2017-11" db="EMBL/GenBank/DDBJ databases">
        <title>The genome of Rhizophagus clarus HR1 reveals common genetic basis of auxotrophy among arbuscular mycorrhizal fungi.</title>
        <authorList>
            <person name="Kobayashi Y."/>
        </authorList>
    </citation>
    <scope>NUCLEOTIDE SEQUENCE [LARGE SCALE GENOMIC DNA]</scope>
    <source>
        <strain evidence="1 2">HR1</strain>
    </source>
</reference>
<evidence type="ECO:0008006" key="3">
    <source>
        <dbReference type="Google" id="ProtNLM"/>
    </source>
</evidence>
<sequence length="95" mass="10517">MVISDEVPPLLAELLPRNPCLKYSIYSDSIKWIATHNILKGGNFAGLPGGTCRNPIIILESIIHDTNHNNSPLWILSQDISKAFDSVNLTMLKFA</sequence>
<organism evidence="1 2">
    <name type="scientific">Rhizophagus clarus</name>
    <dbReference type="NCBI Taxonomy" id="94130"/>
    <lineage>
        <taxon>Eukaryota</taxon>
        <taxon>Fungi</taxon>
        <taxon>Fungi incertae sedis</taxon>
        <taxon>Mucoromycota</taxon>
        <taxon>Glomeromycotina</taxon>
        <taxon>Glomeromycetes</taxon>
        <taxon>Glomerales</taxon>
        <taxon>Glomeraceae</taxon>
        <taxon>Rhizophagus</taxon>
    </lineage>
</organism>
<dbReference type="Proteomes" id="UP000247702">
    <property type="component" value="Unassembled WGS sequence"/>
</dbReference>
<dbReference type="AlphaFoldDB" id="A0A2Z6Q2M8"/>
<evidence type="ECO:0000313" key="1">
    <source>
        <dbReference type="EMBL" id="GBB84200.1"/>
    </source>
</evidence>
<gene>
    <name evidence="1" type="ORF">RclHR1_10820006</name>
</gene>
<protein>
    <recommendedName>
        <fullName evidence="3">Reverse transcriptase domain-containing protein</fullName>
    </recommendedName>
</protein>
<evidence type="ECO:0000313" key="2">
    <source>
        <dbReference type="Proteomes" id="UP000247702"/>
    </source>
</evidence>
<proteinExistence type="predicted"/>
<accession>A0A2Z6Q2M8</accession>
<dbReference type="EMBL" id="BEXD01000094">
    <property type="protein sequence ID" value="GBB84200.1"/>
    <property type="molecule type" value="Genomic_DNA"/>
</dbReference>